<keyword evidence="2" id="KW-1133">Transmembrane helix</keyword>
<feature type="compositionally biased region" description="Basic and acidic residues" evidence="1">
    <location>
        <begin position="31"/>
        <end position="45"/>
    </location>
</feature>
<sequence length="358" mass="41171">MKSAKSKAKGVTMQEPSESGTRVRVPPPQIDPKDKGKAKMVEPEKPKKKKDQIQYDADVNMAGYKHTQLKNKRFKEIQMLFEKEMKRVNIFVDMDAELVKGSETQESEVNRAVSDSELAEELRVKEADELSQEELQQMMIIVLEQGMNEASKEYSFLKLGGYMILMVHHEAIEKGNDIYMLGREESPIVKEPLHNAVAKPWSIKIMRCPRELLQERNSCMLKNQENKVLEYILLALLSALLKLMLLAMIVYYSWFKIQLLVEVTTTAQDWKKKRRGGVWRNEAISHLLCILDGFFNVTVDIWDGRMVQNPCVSVKGVLGTNLESMIEVTDLSFLVVDHPMMLSMDEVLSVSEEEWKIQ</sequence>
<reference evidence="3" key="1">
    <citation type="journal article" date="2022" name="Int. J. Mol. Sci.">
        <title>Draft Genome of Tanacetum Coccineum: Genomic Comparison of Closely Related Tanacetum-Family Plants.</title>
        <authorList>
            <person name="Yamashiro T."/>
            <person name="Shiraishi A."/>
            <person name="Nakayama K."/>
            <person name="Satake H."/>
        </authorList>
    </citation>
    <scope>NUCLEOTIDE SEQUENCE</scope>
</reference>
<dbReference type="EMBL" id="BQNB010014755">
    <property type="protein sequence ID" value="GJT32003.1"/>
    <property type="molecule type" value="Genomic_DNA"/>
</dbReference>
<organism evidence="3 4">
    <name type="scientific">Tanacetum coccineum</name>
    <dbReference type="NCBI Taxonomy" id="301880"/>
    <lineage>
        <taxon>Eukaryota</taxon>
        <taxon>Viridiplantae</taxon>
        <taxon>Streptophyta</taxon>
        <taxon>Embryophyta</taxon>
        <taxon>Tracheophyta</taxon>
        <taxon>Spermatophyta</taxon>
        <taxon>Magnoliopsida</taxon>
        <taxon>eudicotyledons</taxon>
        <taxon>Gunneridae</taxon>
        <taxon>Pentapetalae</taxon>
        <taxon>asterids</taxon>
        <taxon>campanulids</taxon>
        <taxon>Asterales</taxon>
        <taxon>Asteraceae</taxon>
        <taxon>Asteroideae</taxon>
        <taxon>Anthemideae</taxon>
        <taxon>Anthemidinae</taxon>
        <taxon>Tanacetum</taxon>
    </lineage>
</organism>
<dbReference type="Proteomes" id="UP001151760">
    <property type="component" value="Unassembled WGS sequence"/>
</dbReference>
<gene>
    <name evidence="3" type="ORF">Tco_0922422</name>
</gene>
<name>A0ABQ5CZ08_9ASTR</name>
<evidence type="ECO:0000256" key="1">
    <source>
        <dbReference type="SAM" id="MobiDB-lite"/>
    </source>
</evidence>
<reference evidence="3" key="2">
    <citation type="submission" date="2022-01" db="EMBL/GenBank/DDBJ databases">
        <authorList>
            <person name="Yamashiro T."/>
            <person name="Shiraishi A."/>
            <person name="Satake H."/>
            <person name="Nakayama K."/>
        </authorList>
    </citation>
    <scope>NUCLEOTIDE SEQUENCE</scope>
</reference>
<protein>
    <submittedName>
        <fullName evidence="3">Uncharacterized protein</fullName>
    </submittedName>
</protein>
<comment type="caution">
    <text evidence="3">The sequence shown here is derived from an EMBL/GenBank/DDBJ whole genome shotgun (WGS) entry which is preliminary data.</text>
</comment>
<keyword evidence="2" id="KW-0812">Transmembrane</keyword>
<feature type="region of interest" description="Disordered" evidence="1">
    <location>
        <begin position="1"/>
        <end position="52"/>
    </location>
</feature>
<accession>A0ABQ5CZ08</accession>
<proteinExistence type="predicted"/>
<keyword evidence="4" id="KW-1185">Reference proteome</keyword>
<evidence type="ECO:0000313" key="3">
    <source>
        <dbReference type="EMBL" id="GJT32003.1"/>
    </source>
</evidence>
<evidence type="ECO:0000256" key="2">
    <source>
        <dbReference type="SAM" id="Phobius"/>
    </source>
</evidence>
<keyword evidence="2" id="KW-0472">Membrane</keyword>
<evidence type="ECO:0000313" key="4">
    <source>
        <dbReference type="Proteomes" id="UP001151760"/>
    </source>
</evidence>
<feature type="transmembrane region" description="Helical" evidence="2">
    <location>
        <begin position="231"/>
        <end position="254"/>
    </location>
</feature>